<dbReference type="InterPro" id="IPR017853">
    <property type="entry name" value="GH"/>
</dbReference>
<dbReference type="Pfam" id="PF13363">
    <property type="entry name" value="BetaGal_dom3"/>
    <property type="match status" value="1"/>
</dbReference>
<dbReference type="SUPFAM" id="SSF49785">
    <property type="entry name" value="Galactose-binding domain-like"/>
    <property type="match status" value="2"/>
</dbReference>
<dbReference type="GO" id="GO:0005975">
    <property type="term" value="P:carbohydrate metabolic process"/>
    <property type="evidence" value="ECO:0007669"/>
    <property type="project" value="InterPro"/>
</dbReference>
<name>A0AAV9ZC75_9AGAR</name>
<dbReference type="Gene3D" id="2.102.20.10">
    <property type="entry name" value="Beta-galactosidase, domain 2"/>
    <property type="match status" value="1"/>
</dbReference>
<comment type="similarity">
    <text evidence="2 8">Belongs to the glycosyl hydrolase 35 family.</text>
</comment>
<evidence type="ECO:0000256" key="6">
    <source>
        <dbReference type="ARBA" id="ARBA00023180"/>
    </source>
</evidence>
<dbReference type="Proteomes" id="UP001362999">
    <property type="component" value="Unassembled WGS sequence"/>
</dbReference>
<dbReference type="InterPro" id="IPR001944">
    <property type="entry name" value="Glycoside_Hdrlase_35"/>
</dbReference>
<dbReference type="InterPro" id="IPR025300">
    <property type="entry name" value="BetaGal_jelly_roll_dom"/>
</dbReference>
<dbReference type="InterPro" id="IPR036833">
    <property type="entry name" value="BetaGal_dom3_sf"/>
</dbReference>
<keyword evidence="4" id="KW-0732">Signal</keyword>
<evidence type="ECO:0000256" key="7">
    <source>
        <dbReference type="ARBA" id="ARBA00023295"/>
    </source>
</evidence>
<reference evidence="10 11" key="1">
    <citation type="journal article" date="2024" name="J Genomics">
        <title>Draft genome sequencing and assembly of Favolaschia claudopus CIRM-BRFM 2984 isolated from oak limbs.</title>
        <authorList>
            <person name="Navarro D."/>
            <person name="Drula E."/>
            <person name="Chaduli D."/>
            <person name="Cazenave R."/>
            <person name="Ahrendt S."/>
            <person name="Wang J."/>
            <person name="Lipzen A."/>
            <person name="Daum C."/>
            <person name="Barry K."/>
            <person name="Grigoriev I.V."/>
            <person name="Favel A."/>
            <person name="Rosso M.N."/>
            <person name="Martin F."/>
        </authorList>
    </citation>
    <scope>NUCLEOTIDE SEQUENCE [LARGE SCALE GENOMIC DNA]</scope>
    <source>
        <strain evidence="10 11">CIRM-BRFM 2984</strain>
    </source>
</reference>
<accession>A0AAV9ZC75</accession>
<dbReference type="AlphaFoldDB" id="A0AAV9ZC75"/>
<sequence length="1021" mass="109997">MILQYKSLFGIATLLLAFTRTVGTTTWHLGTPDPHSSPILARNPQPLASRTDQVQFDNFSLMLQGQRIFLYSGEFHTFRLPVPSLWPDILQKVKAAGLNAVSVYTHMGLINPAPGVVDFNGFRALQPLFDAAKAAGIWIVLRPGMSHNSIYINAETTAGGIAHWATSEVAGTLRTNATDWQAAWQDYIEGIIQQTAPNQINNGGPVIAVQVDNEYSQNPATHAEYFQQLEDVYHNSSIDVPLTYNDPGEGRNFINGTGAVDLYGLDSYPQGFDCSHPDVWNPVTTNYFSYHEQVNPSQAWYFPEFQGGSFDAWGPTAPGYAPCAQLTGPNFQSVFNRQLWASNAKLISYYMIYGGTSWGAIPFHGVYSSYDYGATIAESRALTAKFGELKFQGIFLRSSPEFYKTNVIADSSTGLAATSNPAAFATFLQNPDTKTGFYVLRQTNSTSTAITTFKLNVTTSAGNLQVPIVVPAITLGGRESKLVVTDYSFGTSKVLYSTAQVFYAGTIGGRDILFLYGNSTQAHEVRLALTGTNNKAHQTTSPLITFTPTANQTTVAFQTGATGLQTIWDSNTQLVLFADSATAATFFAPVIPETSSFGNYWSIGSNSTVLVGGPYLVRNATISGSRLALVGDLNTTAPLTIIAPSSVRSVTWNGAGVQLKSGVTATGGFTGTLTPRSVVKTVSVPKLTGWKFMDSLPEIQSNFDDSSWIVANHTSTNSPFKPYYGDGRVLYGCDYGFCENIVLWRGHFNSTGAQTSANLSINGGEAFAASVWLNDVFLGTSFGNSTNNRNILEETDDKFTFPTGAVHPGDNVITIVQDNMGLNETGSTPDTSKSPRGVRGFKLNSGSFGTWKVQGKVGGYTGFLDKTRGVLNEGGLFGERKGWHLPGFDTSSWASKDLASGSSSAGVGFFVTTFSLNIPAGVDAFMSFTFEEPLGQDYRAYLFVNGWMMGKRVANLGPQAKFPVHHGILDYNGVNTVAVALWAMGNTTVSPNLQLTLDGVLDGGVSGVTTNNPRWSAVGRS</sequence>
<dbReference type="EC" id="3.2.1.23" evidence="3"/>
<evidence type="ECO:0000313" key="10">
    <source>
        <dbReference type="EMBL" id="KAK6977729.1"/>
    </source>
</evidence>
<dbReference type="SUPFAM" id="SSF117100">
    <property type="entry name" value="Beta-galactosidase LacA, domain 3"/>
    <property type="match status" value="1"/>
</dbReference>
<organism evidence="10 11">
    <name type="scientific">Favolaschia claudopus</name>
    <dbReference type="NCBI Taxonomy" id="2862362"/>
    <lineage>
        <taxon>Eukaryota</taxon>
        <taxon>Fungi</taxon>
        <taxon>Dikarya</taxon>
        <taxon>Basidiomycota</taxon>
        <taxon>Agaricomycotina</taxon>
        <taxon>Agaricomycetes</taxon>
        <taxon>Agaricomycetidae</taxon>
        <taxon>Agaricales</taxon>
        <taxon>Marasmiineae</taxon>
        <taxon>Mycenaceae</taxon>
        <taxon>Favolaschia</taxon>
    </lineage>
</organism>
<dbReference type="Pfam" id="PF01301">
    <property type="entry name" value="Glyco_hydro_35"/>
    <property type="match status" value="1"/>
</dbReference>
<comment type="caution">
    <text evidence="10">The sequence shown here is derived from an EMBL/GenBank/DDBJ whole genome shotgun (WGS) entry which is preliminary data.</text>
</comment>
<dbReference type="SUPFAM" id="SSF51011">
    <property type="entry name" value="Glycosyl hydrolase domain"/>
    <property type="match status" value="1"/>
</dbReference>
<dbReference type="InterPro" id="IPR008979">
    <property type="entry name" value="Galactose-bd-like_sf"/>
</dbReference>
<evidence type="ECO:0000313" key="11">
    <source>
        <dbReference type="Proteomes" id="UP001362999"/>
    </source>
</evidence>
<keyword evidence="6" id="KW-0325">Glycoprotein</keyword>
<dbReference type="Pfam" id="PF10435">
    <property type="entry name" value="BetaGal_dom2"/>
    <property type="match status" value="1"/>
</dbReference>
<keyword evidence="11" id="KW-1185">Reference proteome</keyword>
<protein>
    <recommendedName>
        <fullName evidence="3">beta-galactosidase</fullName>
        <ecNumber evidence="3">3.2.1.23</ecNumber>
    </recommendedName>
</protein>
<proteinExistence type="inferred from homology"/>
<comment type="catalytic activity">
    <reaction evidence="1">
        <text>Hydrolysis of terminal non-reducing beta-D-galactose residues in beta-D-galactosides.</text>
        <dbReference type="EC" id="3.2.1.23"/>
    </reaction>
</comment>
<dbReference type="PANTHER" id="PTHR23421">
    <property type="entry name" value="BETA-GALACTOSIDASE RELATED"/>
    <property type="match status" value="1"/>
</dbReference>
<evidence type="ECO:0000256" key="8">
    <source>
        <dbReference type="RuleBase" id="RU003679"/>
    </source>
</evidence>
<dbReference type="EMBL" id="JAWWNJ010000166">
    <property type="protein sequence ID" value="KAK6977729.1"/>
    <property type="molecule type" value="Genomic_DNA"/>
</dbReference>
<evidence type="ECO:0000259" key="9">
    <source>
        <dbReference type="SMART" id="SM01029"/>
    </source>
</evidence>
<dbReference type="InterPro" id="IPR018954">
    <property type="entry name" value="Betagal_dom2"/>
</dbReference>
<dbReference type="Pfam" id="PF13364">
    <property type="entry name" value="BetaGal_ABD2"/>
    <property type="match status" value="2"/>
</dbReference>
<dbReference type="SMART" id="SM01029">
    <property type="entry name" value="BetaGal_dom2"/>
    <property type="match status" value="1"/>
</dbReference>
<gene>
    <name evidence="10" type="ORF">R3P38DRAFT_2581173</name>
</gene>
<dbReference type="InterPro" id="IPR037110">
    <property type="entry name" value="Betagal_dom2_sf"/>
</dbReference>
<keyword evidence="5 10" id="KW-0378">Hydrolase</keyword>
<dbReference type="InterPro" id="IPR025972">
    <property type="entry name" value="BetaGal_dom3"/>
</dbReference>
<evidence type="ECO:0000256" key="2">
    <source>
        <dbReference type="ARBA" id="ARBA00009809"/>
    </source>
</evidence>
<feature type="domain" description="Beta-galactosidase" evidence="9">
    <location>
        <begin position="405"/>
        <end position="586"/>
    </location>
</feature>
<evidence type="ECO:0000256" key="5">
    <source>
        <dbReference type="ARBA" id="ARBA00022801"/>
    </source>
</evidence>
<dbReference type="InterPro" id="IPR031330">
    <property type="entry name" value="Gly_Hdrlase_35_cat"/>
</dbReference>
<evidence type="ECO:0000256" key="3">
    <source>
        <dbReference type="ARBA" id="ARBA00012756"/>
    </source>
</evidence>
<dbReference type="Gene3D" id="2.60.390.10">
    <property type="entry name" value="Beta-galactosidase, domain 3"/>
    <property type="match status" value="1"/>
</dbReference>
<dbReference type="PRINTS" id="PR00742">
    <property type="entry name" value="GLHYDRLASE35"/>
</dbReference>
<evidence type="ECO:0000256" key="4">
    <source>
        <dbReference type="ARBA" id="ARBA00022729"/>
    </source>
</evidence>
<evidence type="ECO:0000256" key="1">
    <source>
        <dbReference type="ARBA" id="ARBA00001412"/>
    </source>
</evidence>
<keyword evidence="7" id="KW-0326">Glycosidase</keyword>
<dbReference type="Gene3D" id="3.20.20.80">
    <property type="entry name" value="Glycosidases"/>
    <property type="match status" value="1"/>
</dbReference>
<dbReference type="Gene3D" id="2.60.120.260">
    <property type="entry name" value="Galactose-binding domain-like"/>
    <property type="match status" value="2"/>
</dbReference>
<dbReference type="GO" id="GO:0004565">
    <property type="term" value="F:beta-galactosidase activity"/>
    <property type="evidence" value="ECO:0007669"/>
    <property type="project" value="UniProtKB-EC"/>
</dbReference>
<dbReference type="SUPFAM" id="SSF51445">
    <property type="entry name" value="(Trans)glycosidases"/>
    <property type="match status" value="1"/>
</dbReference>